<dbReference type="Proteomes" id="UP001060085">
    <property type="component" value="Linkage Group LG02"/>
</dbReference>
<keyword evidence="2" id="KW-1185">Reference proteome</keyword>
<organism evidence="1 2">
    <name type="scientific">Catharanthus roseus</name>
    <name type="common">Madagascar periwinkle</name>
    <name type="synonym">Vinca rosea</name>
    <dbReference type="NCBI Taxonomy" id="4058"/>
    <lineage>
        <taxon>Eukaryota</taxon>
        <taxon>Viridiplantae</taxon>
        <taxon>Streptophyta</taxon>
        <taxon>Embryophyta</taxon>
        <taxon>Tracheophyta</taxon>
        <taxon>Spermatophyta</taxon>
        <taxon>Magnoliopsida</taxon>
        <taxon>eudicotyledons</taxon>
        <taxon>Gunneridae</taxon>
        <taxon>Pentapetalae</taxon>
        <taxon>asterids</taxon>
        <taxon>lamiids</taxon>
        <taxon>Gentianales</taxon>
        <taxon>Apocynaceae</taxon>
        <taxon>Rauvolfioideae</taxon>
        <taxon>Vinceae</taxon>
        <taxon>Catharanthinae</taxon>
        <taxon>Catharanthus</taxon>
    </lineage>
</organism>
<protein>
    <submittedName>
        <fullName evidence="1">Uncharacterized protein</fullName>
    </submittedName>
</protein>
<reference evidence="2" key="1">
    <citation type="journal article" date="2023" name="Nat. Plants">
        <title>Single-cell RNA sequencing provides a high-resolution roadmap for understanding the multicellular compartmentation of specialized metabolism.</title>
        <authorList>
            <person name="Sun S."/>
            <person name="Shen X."/>
            <person name="Li Y."/>
            <person name="Li Y."/>
            <person name="Wang S."/>
            <person name="Li R."/>
            <person name="Zhang H."/>
            <person name="Shen G."/>
            <person name="Guo B."/>
            <person name="Wei J."/>
            <person name="Xu J."/>
            <person name="St-Pierre B."/>
            <person name="Chen S."/>
            <person name="Sun C."/>
        </authorList>
    </citation>
    <scope>NUCLEOTIDE SEQUENCE [LARGE SCALE GENOMIC DNA]</scope>
</reference>
<evidence type="ECO:0000313" key="1">
    <source>
        <dbReference type="EMBL" id="KAI5675974.1"/>
    </source>
</evidence>
<sequence length="49" mass="4791">MPEAQILQMVYGGAESEECAEGTIDACSASTGEATVGLATKSGPGGEVS</sequence>
<proteinExistence type="predicted"/>
<name>A0ACC0BTQ4_CATRO</name>
<gene>
    <name evidence="1" type="ORF">M9H77_06924</name>
</gene>
<accession>A0ACC0BTQ4</accession>
<dbReference type="EMBL" id="CM044702">
    <property type="protein sequence ID" value="KAI5675974.1"/>
    <property type="molecule type" value="Genomic_DNA"/>
</dbReference>
<evidence type="ECO:0000313" key="2">
    <source>
        <dbReference type="Proteomes" id="UP001060085"/>
    </source>
</evidence>
<comment type="caution">
    <text evidence="1">The sequence shown here is derived from an EMBL/GenBank/DDBJ whole genome shotgun (WGS) entry which is preliminary data.</text>
</comment>